<gene>
    <name evidence="4" type="ORF">AB0H72_00880</name>
</gene>
<name>A0ABV3F0T1_9NOCA</name>
<dbReference type="EMBL" id="JBFAIH010000001">
    <property type="protein sequence ID" value="MEV0361228.1"/>
    <property type="molecule type" value="Genomic_DNA"/>
</dbReference>
<keyword evidence="2 3" id="KW-0456">Lyase</keyword>
<dbReference type="EC" id="4.1.3.3" evidence="4"/>
<dbReference type="PIRSF" id="PIRSF001365">
    <property type="entry name" value="DHDPS"/>
    <property type="match status" value="1"/>
</dbReference>
<sequence>MMGVWTLFTGIAAFPLTPTTEAGIDERAFTGLVTRMVAAGVDSVGALGSTGSYAYLSPAERQQVARLAVEAAGSTPVIVGIGALRTREVRRYAEDAQRAGAAAVLLAPMSYQALTPEEVYGLYETVTAELSVPLCVYDNPGTTHFAFTDDLYARIARLPGVRSIKIPGVPVDPVAAAERVRALRSRLPAEIALGVSGDPFAATGLAAGCDLWYSVLAGVLPVPCIALTRAAQSGDTATAAALSGRLEPLWSVFRSHGSLRTVAAIAESLGLVSTPNLPAPVRGLPADAREAVAAALATLHDLA</sequence>
<comment type="caution">
    <text evidence="4">The sequence shown here is derived from an EMBL/GenBank/DDBJ whole genome shotgun (WGS) entry which is preliminary data.</text>
</comment>
<dbReference type="Pfam" id="PF00701">
    <property type="entry name" value="DHDPS"/>
    <property type="match status" value="1"/>
</dbReference>
<evidence type="ECO:0000313" key="4">
    <source>
        <dbReference type="EMBL" id="MEV0361228.1"/>
    </source>
</evidence>
<comment type="similarity">
    <text evidence="1 3">Belongs to the DapA family.</text>
</comment>
<dbReference type="CDD" id="cd00408">
    <property type="entry name" value="DHDPS-like"/>
    <property type="match status" value="1"/>
</dbReference>
<dbReference type="SUPFAM" id="SSF51569">
    <property type="entry name" value="Aldolase"/>
    <property type="match status" value="1"/>
</dbReference>
<dbReference type="InterPro" id="IPR013785">
    <property type="entry name" value="Aldolase_TIM"/>
</dbReference>
<dbReference type="PANTHER" id="PTHR12128">
    <property type="entry name" value="DIHYDRODIPICOLINATE SYNTHASE"/>
    <property type="match status" value="1"/>
</dbReference>
<dbReference type="GO" id="GO:0008747">
    <property type="term" value="F:N-acetylneuraminate lyase activity"/>
    <property type="evidence" value="ECO:0007669"/>
    <property type="project" value="UniProtKB-EC"/>
</dbReference>
<dbReference type="GO" id="GO:0047448">
    <property type="term" value="F:5-dehydro-4-deoxyglucarate dehydratase activity"/>
    <property type="evidence" value="ECO:0007669"/>
    <property type="project" value="UniProtKB-EC"/>
</dbReference>
<dbReference type="InterPro" id="IPR002220">
    <property type="entry name" value="DapA-like"/>
</dbReference>
<dbReference type="EC" id="4.2.1.41" evidence="4"/>
<protein>
    <submittedName>
        <fullName evidence="4">Dihydrodipicolinate synthase family protein</fullName>
        <ecNumber evidence="4">4.1.3.3</ecNumber>
        <ecNumber evidence="4">4.2.1.41</ecNumber>
        <ecNumber evidence="4">4.3.3.7</ecNumber>
    </submittedName>
</protein>
<dbReference type="EC" id="4.3.3.7" evidence="4"/>
<evidence type="ECO:0000256" key="3">
    <source>
        <dbReference type="PIRNR" id="PIRNR001365"/>
    </source>
</evidence>
<proteinExistence type="inferred from homology"/>
<dbReference type="PRINTS" id="PR00146">
    <property type="entry name" value="DHPICSNTHASE"/>
</dbReference>
<dbReference type="SMART" id="SM01130">
    <property type="entry name" value="DHDPS"/>
    <property type="match status" value="1"/>
</dbReference>
<accession>A0ABV3F0T1</accession>
<dbReference type="RefSeq" id="WP_357971857.1">
    <property type="nucleotide sequence ID" value="NZ_JBFAIH010000001.1"/>
</dbReference>
<dbReference type="GO" id="GO:0008840">
    <property type="term" value="F:4-hydroxy-tetrahydrodipicolinate synthase activity"/>
    <property type="evidence" value="ECO:0007669"/>
    <property type="project" value="UniProtKB-EC"/>
</dbReference>
<dbReference type="Proteomes" id="UP001551658">
    <property type="component" value="Unassembled WGS sequence"/>
</dbReference>
<evidence type="ECO:0000256" key="1">
    <source>
        <dbReference type="ARBA" id="ARBA00007592"/>
    </source>
</evidence>
<evidence type="ECO:0000256" key="2">
    <source>
        <dbReference type="ARBA" id="ARBA00023239"/>
    </source>
</evidence>
<dbReference type="Gene3D" id="3.20.20.70">
    <property type="entry name" value="Aldolase class I"/>
    <property type="match status" value="1"/>
</dbReference>
<evidence type="ECO:0000313" key="5">
    <source>
        <dbReference type="Proteomes" id="UP001551658"/>
    </source>
</evidence>
<organism evidence="4 5">
    <name type="scientific">Nocardia fusca</name>
    <dbReference type="NCBI Taxonomy" id="941183"/>
    <lineage>
        <taxon>Bacteria</taxon>
        <taxon>Bacillati</taxon>
        <taxon>Actinomycetota</taxon>
        <taxon>Actinomycetes</taxon>
        <taxon>Mycobacteriales</taxon>
        <taxon>Nocardiaceae</taxon>
        <taxon>Nocardia</taxon>
    </lineage>
</organism>
<keyword evidence="5" id="KW-1185">Reference proteome</keyword>
<reference evidence="4 5" key="1">
    <citation type="submission" date="2024-06" db="EMBL/GenBank/DDBJ databases">
        <title>The Natural Products Discovery Center: Release of the First 8490 Sequenced Strains for Exploring Actinobacteria Biosynthetic Diversity.</title>
        <authorList>
            <person name="Kalkreuter E."/>
            <person name="Kautsar S.A."/>
            <person name="Yang D."/>
            <person name="Bader C.D."/>
            <person name="Teijaro C.N."/>
            <person name="Fluegel L."/>
            <person name="Davis C.M."/>
            <person name="Simpson J.R."/>
            <person name="Lauterbach L."/>
            <person name="Steele A.D."/>
            <person name="Gui C."/>
            <person name="Meng S."/>
            <person name="Li G."/>
            <person name="Viehrig K."/>
            <person name="Ye F."/>
            <person name="Su P."/>
            <person name="Kiefer A.F."/>
            <person name="Nichols A."/>
            <person name="Cepeda A.J."/>
            <person name="Yan W."/>
            <person name="Fan B."/>
            <person name="Jiang Y."/>
            <person name="Adhikari A."/>
            <person name="Zheng C.-J."/>
            <person name="Schuster L."/>
            <person name="Cowan T.M."/>
            <person name="Smanski M.J."/>
            <person name="Chevrette M.G."/>
            <person name="De Carvalho L.P.S."/>
            <person name="Shen B."/>
        </authorList>
    </citation>
    <scope>NUCLEOTIDE SEQUENCE [LARGE SCALE GENOMIC DNA]</scope>
    <source>
        <strain evidence="4 5">NPDC050671</strain>
    </source>
</reference>
<dbReference type="PANTHER" id="PTHR12128:SF66">
    <property type="entry name" value="4-HYDROXY-2-OXOGLUTARATE ALDOLASE, MITOCHONDRIAL"/>
    <property type="match status" value="1"/>
</dbReference>